<proteinExistence type="predicted"/>
<keyword evidence="3" id="KW-1185">Reference proteome</keyword>
<dbReference type="Proteomes" id="UP001597438">
    <property type="component" value="Unassembled WGS sequence"/>
</dbReference>
<sequence length="55" mass="6306">MYKEIDKRFALEVVEHIILAEGTMFQNIRGNFEGPEAGDQQGEKGKNLSCLRTHR</sequence>
<organism evidence="2 3">
    <name type="scientific">Christiangramia antarctica</name>
    <dbReference type="NCBI Taxonomy" id="2058158"/>
    <lineage>
        <taxon>Bacteria</taxon>
        <taxon>Pseudomonadati</taxon>
        <taxon>Bacteroidota</taxon>
        <taxon>Flavobacteriia</taxon>
        <taxon>Flavobacteriales</taxon>
        <taxon>Flavobacteriaceae</taxon>
        <taxon>Christiangramia</taxon>
    </lineage>
</organism>
<dbReference type="EMBL" id="JBHUOJ010000007">
    <property type="protein sequence ID" value="MFD2832329.1"/>
    <property type="molecule type" value="Genomic_DNA"/>
</dbReference>
<evidence type="ECO:0000313" key="2">
    <source>
        <dbReference type="EMBL" id="MFD2832329.1"/>
    </source>
</evidence>
<name>A0ABW5X3R7_9FLAO</name>
<reference evidence="3" key="1">
    <citation type="journal article" date="2019" name="Int. J. Syst. Evol. Microbiol.">
        <title>The Global Catalogue of Microorganisms (GCM) 10K type strain sequencing project: providing services to taxonomists for standard genome sequencing and annotation.</title>
        <authorList>
            <consortium name="The Broad Institute Genomics Platform"/>
            <consortium name="The Broad Institute Genome Sequencing Center for Infectious Disease"/>
            <person name="Wu L."/>
            <person name="Ma J."/>
        </authorList>
    </citation>
    <scope>NUCLEOTIDE SEQUENCE [LARGE SCALE GENOMIC DNA]</scope>
    <source>
        <strain evidence="3">KCTC 52925</strain>
    </source>
</reference>
<feature type="region of interest" description="Disordered" evidence="1">
    <location>
        <begin position="31"/>
        <end position="55"/>
    </location>
</feature>
<dbReference type="RefSeq" id="WP_251740379.1">
    <property type="nucleotide sequence ID" value="NZ_JBHUOJ010000007.1"/>
</dbReference>
<comment type="caution">
    <text evidence="2">The sequence shown here is derived from an EMBL/GenBank/DDBJ whole genome shotgun (WGS) entry which is preliminary data.</text>
</comment>
<evidence type="ECO:0000256" key="1">
    <source>
        <dbReference type="SAM" id="MobiDB-lite"/>
    </source>
</evidence>
<evidence type="ECO:0000313" key="3">
    <source>
        <dbReference type="Proteomes" id="UP001597438"/>
    </source>
</evidence>
<protein>
    <submittedName>
        <fullName evidence="2">Uncharacterized protein</fullName>
    </submittedName>
</protein>
<accession>A0ABW5X3R7</accession>
<gene>
    <name evidence="2" type="ORF">ACFSYS_03460</name>
</gene>